<comment type="caution">
    <text evidence="2">The sequence shown here is derived from an EMBL/GenBank/DDBJ whole genome shotgun (WGS) entry which is preliminary data.</text>
</comment>
<evidence type="ECO:0000313" key="2">
    <source>
        <dbReference type="EMBL" id="KYO51822.1"/>
    </source>
</evidence>
<sequence length="67" mass="6721">MVDKTSDGATAMVSALYGPSVRAAIVSGDLGVLKATLAAAETQNRQQGDIRVALAAARAAHAGLKRG</sequence>
<dbReference type="RefSeq" id="WP_014744828.1">
    <property type="nucleotide sequence ID" value="NZ_CP121027.1"/>
</dbReference>
<protein>
    <recommendedName>
        <fullName evidence="1">DUF1843 domain-containing protein</fullName>
    </recommendedName>
</protein>
<dbReference type="EMBL" id="LPZR01000165">
    <property type="protein sequence ID" value="KYO51822.1"/>
    <property type="molecule type" value="Genomic_DNA"/>
</dbReference>
<dbReference type="Proteomes" id="UP000075787">
    <property type="component" value="Unassembled WGS sequence"/>
</dbReference>
<dbReference type="GeneID" id="97242262"/>
<accession>A0A162KPV3</accession>
<reference evidence="2 3" key="1">
    <citation type="submission" date="2015-12" db="EMBL/GenBank/DDBJ databases">
        <title>Genome sequence of Tistrella mobilis MCCC 1A02139.</title>
        <authorList>
            <person name="Lu L."/>
            <person name="Lai Q."/>
            <person name="Shao Z."/>
            <person name="Qian P."/>
        </authorList>
    </citation>
    <scope>NUCLEOTIDE SEQUENCE [LARGE SCALE GENOMIC DNA]</scope>
    <source>
        <strain evidence="2 3">MCCC 1A02139</strain>
    </source>
</reference>
<dbReference type="InterPro" id="IPR014994">
    <property type="entry name" value="DUF1843"/>
</dbReference>
<gene>
    <name evidence="2" type="ORF">AUP44_07770</name>
</gene>
<evidence type="ECO:0000313" key="3">
    <source>
        <dbReference type="Proteomes" id="UP000075787"/>
    </source>
</evidence>
<dbReference type="Pfam" id="PF08898">
    <property type="entry name" value="DUF1843"/>
    <property type="match status" value="1"/>
</dbReference>
<feature type="domain" description="DUF1843" evidence="1">
    <location>
        <begin position="15"/>
        <end position="55"/>
    </location>
</feature>
<dbReference type="AlphaFoldDB" id="A0A162KPV3"/>
<proteinExistence type="predicted"/>
<name>A0A162KPV3_9PROT</name>
<evidence type="ECO:0000259" key="1">
    <source>
        <dbReference type="Pfam" id="PF08898"/>
    </source>
</evidence>
<organism evidence="2 3">
    <name type="scientific">Tistrella mobilis</name>
    <dbReference type="NCBI Taxonomy" id="171437"/>
    <lineage>
        <taxon>Bacteria</taxon>
        <taxon>Pseudomonadati</taxon>
        <taxon>Pseudomonadota</taxon>
        <taxon>Alphaproteobacteria</taxon>
        <taxon>Geminicoccales</taxon>
        <taxon>Geminicoccaceae</taxon>
        <taxon>Tistrella</taxon>
    </lineage>
</organism>